<evidence type="ECO:0000313" key="13">
    <source>
        <dbReference type="Proteomes" id="UP000193228"/>
    </source>
</evidence>
<name>A0A1X7M2U9_9BURK</name>
<dbReference type="GO" id="GO:0015288">
    <property type="term" value="F:porin activity"/>
    <property type="evidence" value="ECO:0007669"/>
    <property type="project" value="UniProtKB-KW"/>
</dbReference>
<dbReference type="SUPFAM" id="SSF56935">
    <property type="entry name" value="Porins"/>
    <property type="match status" value="1"/>
</dbReference>
<keyword evidence="8" id="KW-0626">Porin</keyword>
<dbReference type="STRING" id="1515439.SAMN06265784_11677"/>
<keyword evidence="10" id="KW-0998">Cell outer membrane</keyword>
<dbReference type="Proteomes" id="UP000193228">
    <property type="component" value="Unassembled WGS sequence"/>
</dbReference>
<dbReference type="InterPro" id="IPR033900">
    <property type="entry name" value="Gram_neg_porin_domain"/>
</dbReference>
<keyword evidence="5" id="KW-0812">Transmembrane</keyword>
<sequence>MEMPGALRGVAFFSFVQVSCLAYGQSSITLYGIIDTGVEYYNHAAGGGSFVGVPTLTGEVPSEWGLTGSEDLGGGNKAFFKLENGFAPGTGGFDYGGRLFGRAANVGLETAYGSLTLGRQLNMTAYSLLNADVIGPSIHSLYVFDNYLPNARSDNAIGYMGKFAGLTIGATYSFGRDAAGPAGPSATNCPGQVPGDFLACKQYTALIAYDSSSFGAAVSYDQMRGNEGASAPLTSSDYTDTRSVVDGYFKLTSLKVGGGWIHRSLSAGVASTLYNLYFLGLSYVPIASLVIDAQVAKYIQLRVTSSTGLVARASYFLSKNTSVYSSVGYMINGRNGSTSVAAGGTVEPGAEQVGVMLGVRHAF</sequence>
<dbReference type="Gene3D" id="2.40.160.10">
    <property type="entry name" value="Porin"/>
    <property type="match status" value="1"/>
</dbReference>
<proteinExistence type="predicted"/>
<gene>
    <name evidence="12" type="ORF">SAMN06265784_11677</name>
</gene>
<keyword evidence="6" id="KW-0732">Signal</keyword>
<evidence type="ECO:0000313" key="12">
    <source>
        <dbReference type="EMBL" id="SMG60425.1"/>
    </source>
</evidence>
<evidence type="ECO:0000256" key="4">
    <source>
        <dbReference type="ARBA" id="ARBA00022452"/>
    </source>
</evidence>
<reference evidence="13" key="1">
    <citation type="submission" date="2017-04" db="EMBL/GenBank/DDBJ databases">
        <authorList>
            <person name="Varghese N."/>
            <person name="Submissions S."/>
        </authorList>
    </citation>
    <scope>NUCLEOTIDE SEQUENCE [LARGE SCALE GENOMIC DNA]</scope>
    <source>
        <strain evidence="13">LMG 29540</strain>
    </source>
</reference>
<dbReference type="GO" id="GO:0046930">
    <property type="term" value="C:pore complex"/>
    <property type="evidence" value="ECO:0007669"/>
    <property type="project" value="UniProtKB-KW"/>
</dbReference>
<organism evidence="12 13">
    <name type="scientific">Paraburkholderia susongensis</name>
    <dbReference type="NCBI Taxonomy" id="1515439"/>
    <lineage>
        <taxon>Bacteria</taxon>
        <taxon>Pseudomonadati</taxon>
        <taxon>Pseudomonadota</taxon>
        <taxon>Betaproteobacteria</taxon>
        <taxon>Burkholderiales</taxon>
        <taxon>Burkholderiaceae</taxon>
        <taxon>Paraburkholderia</taxon>
    </lineage>
</organism>
<dbReference type="Pfam" id="PF13609">
    <property type="entry name" value="Porin_4"/>
    <property type="match status" value="1"/>
</dbReference>
<evidence type="ECO:0000256" key="6">
    <source>
        <dbReference type="ARBA" id="ARBA00022729"/>
    </source>
</evidence>
<comment type="subcellular location">
    <subcellularLocation>
        <location evidence="1">Cell outer membrane</location>
        <topology evidence="1">Multi-pass membrane protein</topology>
    </subcellularLocation>
</comment>
<evidence type="ECO:0000256" key="2">
    <source>
        <dbReference type="ARBA" id="ARBA00011233"/>
    </source>
</evidence>
<evidence type="ECO:0000256" key="3">
    <source>
        <dbReference type="ARBA" id="ARBA00022448"/>
    </source>
</evidence>
<evidence type="ECO:0000256" key="7">
    <source>
        <dbReference type="ARBA" id="ARBA00023065"/>
    </source>
</evidence>
<evidence type="ECO:0000256" key="9">
    <source>
        <dbReference type="ARBA" id="ARBA00023136"/>
    </source>
</evidence>
<protein>
    <submittedName>
        <fullName evidence="12">Outer membrane protein (Porin)</fullName>
    </submittedName>
</protein>
<comment type="subunit">
    <text evidence="2">Homotrimer.</text>
</comment>
<evidence type="ECO:0000259" key="11">
    <source>
        <dbReference type="Pfam" id="PF13609"/>
    </source>
</evidence>
<keyword evidence="4" id="KW-1134">Transmembrane beta strand</keyword>
<evidence type="ECO:0000256" key="1">
    <source>
        <dbReference type="ARBA" id="ARBA00004571"/>
    </source>
</evidence>
<dbReference type="CDD" id="cd00342">
    <property type="entry name" value="gram_neg_porins"/>
    <property type="match status" value="1"/>
</dbReference>
<evidence type="ECO:0000256" key="10">
    <source>
        <dbReference type="ARBA" id="ARBA00023237"/>
    </source>
</evidence>
<dbReference type="PANTHER" id="PTHR34501:SF9">
    <property type="entry name" value="MAJOR OUTER MEMBRANE PROTEIN P.IA"/>
    <property type="match status" value="1"/>
</dbReference>
<dbReference type="InterPro" id="IPR023614">
    <property type="entry name" value="Porin_dom_sf"/>
</dbReference>
<dbReference type="GO" id="GO:0006811">
    <property type="term" value="P:monoatomic ion transport"/>
    <property type="evidence" value="ECO:0007669"/>
    <property type="project" value="UniProtKB-KW"/>
</dbReference>
<accession>A0A1X7M2U9</accession>
<feature type="domain" description="Porin" evidence="11">
    <location>
        <begin position="18"/>
        <end position="332"/>
    </location>
</feature>
<keyword evidence="7" id="KW-0406">Ion transport</keyword>
<keyword evidence="13" id="KW-1185">Reference proteome</keyword>
<dbReference type="EMBL" id="FXAT01000016">
    <property type="protein sequence ID" value="SMG60425.1"/>
    <property type="molecule type" value="Genomic_DNA"/>
</dbReference>
<dbReference type="AlphaFoldDB" id="A0A1X7M2U9"/>
<dbReference type="InterPro" id="IPR050298">
    <property type="entry name" value="Gram-neg_bact_OMP"/>
</dbReference>
<keyword evidence="3" id="KW-0813">Transport</keyword>
<dbReference type="GO" id="GO:0009279">
    <property type="term" value="C:cell outer membrane"/>
    <property type="evidence" value="ECO:0007669"/>
    <property type="project" value="UniProtKB-SubCell"/>
</dbReference>
<evidence type="ECO:0000256" key="5">
    <source>
        <dbReference type="ARBA" id="ARBA00022692"/>
    </source>
</evidence>
<keyword evidence="9" id="KW-0472">Membrane</keyword>
<evidence type="ECO:0000256" key="8">
    <source>
        <dbReference type="ARBA" id="ARBA00023114"/>
    </source>
</evidence>
<dbReference type="PANTHER" id="PTHR34501">
    <property type="entry name" value="PROTEIN YDDL-RELATED"/>
    <property type="match status" value="1"/>
</dbReference>